<comment type="similarity">
    <text evidence="1">Belongs to the oxygen-dependent FAD-linked oxidoreductase family.</text>
</comment>
<evidence type="ECO:0000313" key="6">
    <source>
        <dbReference type="Proteomes" id="UP001212841"/>
    </source>
</evidence>
<dbReference type="AlphaFoldDB" id="A0AAD5X3H2"/>
<name>A0AAD5X3H2_9FUNG</name>
<dbReference type="InterPro" id="IPR016166">
    <property type="entry name" value="FAD-bd_PCMH"/>
</dbReference>
<dbReference type="Pfam" id="PF08031">
    <property type="entry name" value="BBE"/>
    <property type="match status" value="1"/>
</dbReference>
<dbReference type="Proteomes" id="UP001212841">
    <property type="component" value="Unassembled WGS sequence"/>
</dbReference>
<dbReference type="GO" id="GO:0016491">
    <property type="term" value="F:oxidoreductase activity"/>
    <property type="evidence" value="ECO:0007669"/>
    <property type="project" value="UniProtKB-KW"/>
</dbReference>
<dbReference type="EMBL" id="JADGJD010000128">
    <property type="protein sequence ID" value="KAJ3054575.1"/>
    <property type="molecule type" value="Genomic_DNA"/>
</dbReference>
<accession>A0AAD5X3H2</accession>
<keyword evidence="6" id="KW-1185">Reference proteome</keyword>
<gene>
    <name evidence="5" type="ORF">HK097_001408</name>
</gene>
<keyword evidence="3" id="KW-0732">Signal</keyword>
<dbReference type="GO" id="GO:0071949">
    <property type="term" value="F:FAD binding"/>
    <property type="evidence" value="ECO:0007669"/>
    <property type="project" value="InterPro"/>
</dbReference>
<organism evidence="5 6">
    <name type="scientific">Rhizophlyctis rosea</name>
    <dbReference type="NCBI Taxonomy" id="64517"/>
    <lineage>
        <taxon>Eukaryota</taxon>
        <taxon>Fungi</taxon>
        <taxon>Fungi incertae sedis</taxon>
        <taxon>Chytridiomycota</taxon>
        <taxon>Chytridiomycota incertae sedis</taxon>
        <taxon>Chytridiomycetes</taxon>
        <taxon>Rhizophlyctidales</taxon>
        <taxon>Rhizophlyctidaceae</taxon>
        <taxon>Rhizophlyctis</taxon>
    </lineage>
</organism>
<sequence>MQSKLAYFALLTLPTLQALAAPTSADTVPSDELPTPETPLFPFEENILPESIAESHPEVAFANTTSPDLQKRFFLSVCKTIPSDLTWPAPFLWKTLDALLSREGKLIKTVPIGAVCYNGQYYNKARCDVVQNTWSDSDLHDEDPTSVMSPFFTGNTCLPTADPNGKCTLGGYPYYAVNATAVRDVQAAVNFARNLNIRLVVKNTGHDFSGKSSGAHSLSIWTHNFKDITYIPYHPDTKGPAFKVGAGVQVFEINKAAQQRGLMVVGGEGMTVGYAGGYIQGGGHSPLSSILGMGADHVLEFNIVTPNGRFVTANKRENEDLFWALRGGGGSTFGVVTSVTVRAHKTVPVTTLSFVFSTPNDDHFWSIIKAYFSTFNAFADAGCYSYFASFAPGQFLMNPGIFCPKQTPATMEKLIAPMYAEMAKYNVTADGKVLKQHNDYYAAWQHTFPKEPVGGVTGQPASRLFPRQNFAKGSYLLDATTKAVREVVTKYGFLIGFNQAPTLAAGGVKWDETSVNPAWRSANAHIITTAQWPLNATTAEVEKIRNDLTKVEMKKWRNISPGSGAYLGESDINEINFQQSFWGAHYPRLYSIKQKYDPTGVFYAATAVGSEDWV</sequence>
<evidence type="ECO:0000259" key="4">
    <source>
        <dbReference type="PROSITE" id="PS51387"/>
    </source>
</evidence>
<dbReference type="Pfam" id="PF01565">
    <property type="entry name" value="FAD_binding_4"/>
    <property type="match status" value="1"/>
</dbReference>
<dbReference type="InterPro" id="IPR012951">
    <property type="entry name" value="BBE"/>
</dbReference>
<evidence type="ECO:0000256" key="2">
    <source>
        <dbReference type="ARBA" id="ARBA00023002"/>
    </source>
</evidence>
<feature type="chain" id="PRO_5042073230" description="FAD-binding PCMH-type domain-containing protein" evidence="3">
    <location>
        <begin position="26"/>
        <end position="614"/>
    </location>
</feature>
<dbReference type="SUPFAM" id="SSF56176">
    <property type="entry name" value="FAD-binding/transporter-associated domain-like"/>
    <property type="match status" value="1"/>
</dbReference>
<dbReference type="InterPro" id="IPR016169">
    <property type="entry name" value="FAD-bd_PCMH_sub2"/>
</dbReference>
<keyword evidence="2" id="KW-0560">Oxidoreductase</keyword>
<comment type="caution">
    <text evidence="5">The sequence shown here is derived from an EMBL/GenBank/DDBJ whole genome shotgun (WGS) entry which is preliminary data.</text>
</comment>
<evidence type="ECO:0000256" key="1">
    <source>
        <dbReference type="ARBA" id="ARBA00005466"/>
    </source>
</evidence>
<feature type="non-terminal residue" evidence="5">
    <location>
        <position position="614"/>
    </location>
</feature>
<feature type="domain" description="FAD-binding PCMH-type" evidence="4">
    <location>
        <begin position="169"/>
        <end position="346"/>
    </location>
</feature>
<dbReference type="PANTHER" id="PTHR13878">
    <property type="entry name" value="GULONOLACTONE OXIDASE"/>
    <property type="match status" value="1"/>
</dbReference>
<dbReference type="InterPro" id="IPR036318">
    <property type="entry name" value="FAD-bd_PCMH-like_sf"/>
</dbReference>
<proteinExistence type="inferred from homology"/>
<dbReference type="InterPro" id="IPR050432">
    <property type="entry name" value="FAD-linked_Oxidoreductases_BP"/>
</dbReference>
<dbReference type="PANTHER" id="PTHR13878:SF91">
    <property type="entry name" value="FAD BINDING DOMAIN PROTEIN (AFU_ORTHOLOGUE AFUA_6G12070)-RELATED"/>
    <property type="match status" value="1"/>
</dbReference>
<dbReference type="Gene3D" id="3.30.465.10">
    <property type="match status" value="2"/>
</dbReference>
<dbReference type="PROSITE" id="PS51387">
    <property type="entry name" value="FAD_PCMH"/>
    <property type="match status" value="1"/>
</dbReference>
<protein>
    <recommendedName>
        <fullName evidence="4">FAD-binding PCMH-type domain-containing protein</fullName>
    </recommendedName>
</protein>
<evidence type="ECO:0000313" key="5">
    <source>
        <dbReference type="EMBL" id="KAJ3054575.1"/>
    </source>
</evidence>
<reference evidence="5" key="1">
    <citation type="submission" date="2020-05" db="EMBL/GenBank/DDBJ databases">
        <title>Phylogenomic resolution of chytrid fungi.</title>
        <authorList>
            <person name="Stajich J.E."/>
            <person name="Amses K."/>
            <person name="Simmons R."/>
            <person name="Seto K."/>
            <person name="Myers J."/>
            <person name="Bonds A."/>
            <person name="Quandt C.A."/>
            <person name="Barry K."/>
            <person name="Liu P."/>
            <person name="Grigoriev I."/>
            <person name="Longcore J.E."/>
            <person name="James T.Y."/>
        </authorList>
    </citation>
    <scope>NUCLEOTIDE SEQUENCE</scope>
    <source>
        <strain evidence="5">JEL0318</strain>
    </source>
</reference>
<dbReference type="InterPro" id="IPR006094">
    <property type="entry name" value="Oxid_FAD_bind_N"/>
</dbReference>
<evidence type="ECO:0000256" key="3">
    <source>
        <dbReference type="SAM" id="SignalP"/>
    </source>
</evidence>
<feature type="signal peptide" evidence="3">
    <location>
        <begin position="1"/>
        <end position="25"/>
    </location>
</feature>